<proteinExistence type="predicted"/>
<keyword evidence="3" id="KW-0862">Zinc</keyword>
<feature type="domain" description="Zinc finger PHD-type" evidence="5">
    <location>
        <begin position="142"/>
        <end position="188"/>
    </location>
</feature>
<feature type="compositionally biased region" description="Basic residues" evidence="4">
    <location>
        <begin position="55"/>
        <end position="64"/>
    </location>
</feature>
<keyword evidence="2" id="KW-0863">Zinc-finger</keyword>
<dbReference type="Gene3D" id="3.30.40.10">
    <property type="entry name" value="Zinc/RING finger domain, C3HC4 (zinc finger)"/>
    <property type="match status" value="1"/>
</dbReference>
<evidence type="ECO:0000313" key="6">
    <source>
        <dbReference type="EMBL" id="KAL1513601.1"/>
    </source>
</evidence>
<evidence type="ECO:0000256" key="2">
    <source>
        <dbReference type="ARBA" id="ARBA00022771"/>
    </source>
</evidence>
<evidence type="ECO:0000256" key="1">
    <source>
        <dbReference type="ARBA" id="ARBA00022723"/>
    </source>
</evidence>
<gene>
    <name evidence="6" type="ORF">ABEB36_002992</name>
</gene>
<reference evidence="6 7" key="1">
    <citation type="submission" date="2024-05" db="EMBL/GenBank/DDBJ databases">
        <title>Genetic variation in Jamaican populations of the coffee berry borer (Hypothenemus hampei).</title>
        <authorList>
            <person name="Errbii M."/>
            <person name="Myrie A."/>
        </authorList>
    </citation>
    <scope>NUCLEOTIDE SEQUENCE [LARGE SCALE GENOMIC DNA]</scope>
    <source>
        <strain evidence="6">JA-Hopewell-2020-01-JO</strain>
        <tissue evidence="6">Whole body</tissue>
    </source>
</reference>
<dbReference type="SMART" id="SM00249">
    <property type="entry name" value="PHD"/>
    <property type="match status" value="1"/>
</dbReference>
<dbReference type="GO" id="GO:0008270">
    <property type="term" value="F:zinc ion binding"/>
    <property type="evidence" value="ECO:0007669"/>
    <property type="project" value="UniProtKB-KW"/>
</dbReference>
<accession>A0ABD1F8C7</accession>
<feature type="region of interest" description="Disordered" evidence="4">
    <location>
        <begin position="22"/>
        <end position="137"/>
    </location>
</feature>
<comment type="caution">
    <text evidence="6">The sequence shown here is derived from an EMBL/GenBank/DDBJ whole genome shotgun (WGS) entry which is preliminary data.</text>
</comment>
<dbReference type="AlphaFoldDB" id="A0ABD1F8C7"/>
<dbReference type="InterPro" id="IPR013083">
    <property type="entry name" value="Znf_RING/FYVE/PHD"/>
</dbReference>
<protein>
    <recommendedName>
        <fullName evidence="5">Zinc finger PHD-type domain-containing protein</fullName>
    </recommendedName>
</protein>
<dbReference type="InterPro" id="IPR001965">
    <property type="entry name" value="Znf_PHD"/>
</dbReference>
<dbReference type="EMBL" id="JBDJPC010000002">
    <property type="protein sequence ID" value="KAL1513601.1"/>
    <property type="molecule type" value="Genomic_DNA"/>
</dbReference>
<dbReference type="InterPro" id="IPR011011">
    <property type="entry name" value="Znf_FYVE_PHD"/>
</dbReference>
<feature type="compositionally biased region" description="Basic residues" evidence="4">
    <location>
        <begin position="88"/>
        <end position="113"/>
    </location>
</feature>
<keyword evidence="7" id="KW-1185">Reference proteome</keyword>
<sequence>MNPDNGSLDDRDSTNILEWDEELPLHLNENNEKTHSNVLTPEEVRPFPKAGPRQNLRKGRKKRQTAILTDSPVQKALKEEKEKSKEKKLPHKRKRIEKKIKKNCRIKKSRGIRSNHESPVASTSRAVEDSSDSESEDKTDCECLICDESYCNSVSGEKWVQCTNCRRWAHEKCAGTSNKLVYRCINCDSDDDL</sequence>
<name>A0ABD1F8C7_HYPHA</name>
<evidence type="ECO:0000256" key="4">
    <source>
        <dbReference type="SAM" id="MobiDB-lite"/>
    </source>
</evidence>
<evidence type="ECO:0000259" key="5">
    <source>
        <dbReference type="SMART" id="SM00249"/>
    </source>
</evidence>
<feature type="compositionally biased region" description="Basic and acidic residues" evidence="4">
    <location>
        <begin position="76"/>
        <end position="87"/>
    </location>
</feature>
<keyword evidence="1" id="KW-0479">Metal-binding</keyword>
<dbReference type="SUPFAM" id="SSF57903">
    <property type="entry name" value="FYVE/PHD zinc finger"/>
    <property type="match status" value="1"/>
</dbReference>
<organism evidence="6 7">
    <name type="scientific">Hypothenemus hampei</name>
    <name type="common">Coffee berry borer</name>
    <dbReference type="NCBI Taxonomy" id="57062"/>
    <lineage>
        <taxon>Eukaryota</taxon>
        <taxon>Metazoa</taxon>
        <taxon>Ecdysozoa</taxon>
        <taxon>Arthropoda</taxon>
        <taxon>Hexapoda</taxon>
        <taxon>Insecta</taxon>
        <taxon>Pterygota</taxon>
        <taxon>Neoptera</taxon>
        <taxon>Endopterygota</taxon>
        <taxon>Coleoptera</taxon>
        <taxon>Polyphaga</taxon>
        <taxon>Cucujiformia</taxon>
        <taxon>Curculionidae</taxon>
        <taxon>Scolytinae</taxon>
        <taxon>Hypothenemus</taxon>
    </lineage>
</organism>
<evidence type="ECO:0000313" key="7">
    <source>
        <dbReference type="Proteomes" id="UP001566132"/>
    </source>
</evidence>
<dbReference type="Proteomes" id="UP001566132">
    <property type="component" value="Unassembled WGS sequence"/>
</dbReference>
<evidence type="ECO:0000256" key="3">
    <source>
        <dbReference type="ARBA" id="ARBA00022833"/>
    </source>
</evidence>